<accession>A0A3L7A1Z3</accession>
<dbReference type="InterPro" id="IPR046667">
    <property type="entry name" value="DUF6537"/>
</dbReference>
<feature type="region of interest" description="Disordered" evidence="2">
    <location>
        <begin position="1"/>
        <end position="29"/>
    </location>
</feature>
<dbReference type="InterPro" id="IPR019752">
    <property type="entry name" value="Pyrv/ketoisovalerate_OxRed_cat"/>
</dbReference>
<gene>
    <name evidence="5" type="ORF">D9R14_19635</name>
</gene>
<dbReference type="SUPFAM" id="SSF53323">
    <property type="entry name" value="Pyruvate-ferredoxin oxidoreductase, PFOR, domain III"/>
    <property type="match status" value="1"/>
</dbReference>
<evidence type="ECO:0000313" key="5">
    <source>
        <dbReference type="EMBL" id="RLP73995.1"/>
    </source>
</evidence>
<dbReference type="Pfam" id="PF20169">
    <property type="entry name" value="DUF6537"/>
    <property type="match status" value="1"/>
</dbReference>
<comment type="caution">
    <text evidence="5">The sequence shown here is derived from an EMBL/GenBank/DDBJ whole genome shotgun (WGS) entry which is preliminary data.</text>
</comment>
<proteinExistence type="predicted"/>
<dbReference type="Gene3D" id="3.40.920.10">
    <property type="entry name" value="Pyruvate-ferredoxin oxidoreductase, PFOR, domain III"/>
    <property type="match status" value="1"/>
</dbReference>
<evidence type="ECO:0000256" key="2">
    <source>
        <dbReference type="SAM" id="MobiDB-lite"/>
    </source>
</evidence>
<dbReference type="EMBL" id="RCTF01000021">
    <property type="protein sequence ID" value="RLP73995.1"/>
    <property type="molecule type" value="Genomic_DNA"/>
</dbReference>
<evidence type="ECO:0000259" key="3">
    <source>
        <dbReference type="Pfam" id="PF01558"/>
    </source>
</evidence>
<evidence type="ECO:0000256" key="1">
    <source>
        <dbReference type="ARBA" id="ARBA00023002"/>
    </source>
</evidence>
<dbReference type="Proteomes" id="UP000269692">
    <property type="component" value="Unassembled WGS sequence"/>
</dbReference>
<dbReference type="InterPro" id="IPR002869">
    <property type="entry name" value="Pyrv_flavodox_OxRed_cen"/>
</dbReference>
<dbReference type="Pfam" id="PF01558">
    <property type="entry name" value="POR"/>
    <property type="match status" value="1"/>
</dbReference>
<dbReference type="PANTHER" id="PTHR43854">
    <property type="entry name" value="INDOLEPYRUVATE OXIDOREDUCTASE SUBUNIT IORB"/>
    <property type="match status" value="1"/>
</dbReference>
<keyword evidence="6" id="KW-1185">Reference proteome</keyword>
<dbReference type="InterPro" id="IPR052198">
    <property type="entry name" value="IorB_Oxidoreductase"/>
</dbReference>
<protein>
    <submittedName>
        <fullName evidence="5">Indolepyruvate oxidoreductase subunit beta family protein</fullName>
    </submittedName>
</protein>
<name>A0A3L7A1Z3_9HYPH</name>
<organism evidence="5 6">
    <name type="scientific">Xanthobacter tagetidis</name>
    <dbReference type="NCBI Taxonomy" id="60216"/>
    <lineage>
        <taxon>Bacteria</taxon>
        <taxon>Pseudomonadati</taxon>
        <taxon>Pseudomonadota</taxon>
        <taxon>Alphaproteobacteria</taxon>
        <taxon>Hyphomicrobiales</taxon>
        <taxon>Xanthobacteraceae</taxon>
        <taxon>Xanthobacter</taxon>
    </lineage>
</organism>
<sequence length="555" mass="59919">MPLLLQSGDHPEPDPHGPDSGGRARRRDRLLPLAPRNARVIARSTDDIPRNRAILVAALGGEGGGVLADWIATAIRRAGLLCQTTSIPGVAQRTGATTYYLEYCEIPIDELGDRRVVFALTPVPGDVDVMVASELVEAARAVQNGYVTADRTTLIASSHRVYATSEKIAMEDGRFDPARALKAAHDLSHRAVIFDMERAAEEAGTVINAVLLGALAGSRALPIDPAHFEAAIEAGGKGVAASKRGFMLGLAAARGEAIGAAAAPAEPLRPGTGAAPLAGFPVETRFVIGHGHARACDYQDAAYGETYLERVRDLLALDRALNGATRGWRLTIEGARNLALRMTYEDVIRVADLKTRAERFATVRAETRAQADQLLHVTEYLKPGLEEVCAVLPPRLGDRLLAWARRRGIEHRLHVGLHVRSDTVSGFLLMRLLARMRRLRRGSWRFAQESALTARWYEAVLAAARIDYDFGVAVADAATLVKGYSGTYRRGLRNFDLLFDEVVKPAIAAGRSAAPEVAEARRAAVADPDSDALDAVIARHRAERDTARLPHAMPA</sequence>
<dbReference type="OrthoDB" id="1490270at2"/>
<feature type="domain" description="Pyruvate/ketoisovalerate oxidoreductase catalytic" evidence="3">
    <location>
        <begin position="60"/>
        <end position="241"/>
    </location>
</feature>
<keyword evidence="1" id="KW-0560">Oxidoreductase</keyword>
<keyword evidence="5" id="KW-0670">Pyruvate</keyword>
<dbReference type="GO" id="GO:0016903">
    <property type="term" value="F:oxidoreductase activity, acting on the aldehyde or oxo group of donors"/>
    <property type="evidence" value="ECO:0007669"/>
    <property type="project" value="InterPro"/>
</dbReference>
<feature type="domain" description="DUF6537" evidence="4">
    <location>
        <begin position="287"/>
        <end position="498"/>
    </location>
</feature>
<reference evidence="5 6" key="1">
    <citation type="submission" date="2018-10" db="EMBL/GenBank/DDBJ databases">
        <title>Xanthobacter tagetidis genome sequencing and assembly.</title>
        <authorList>
            <person name="Maclea K.S."/>
            <person name="Goen A.E."/>
            <person name="Fatima S.A."/>
        </authorList>
    </citation>
    <scope>NUCLEOTIDE SEQUENCE [LARGE SCALE GENOMIC DNA]</scope>
    <source>
        <strain evidence="5 6">ATCC 700314</strain>
    </source>
</reference>
<dbReference type="PANTHER" id="PTHR43854:SF1">
    <property type="entry name" value="INDOLEPYRUVATE OXIDOREDUCTASE SUBUNIT IORB"/>
    <property type="match status" value="1"/>
</dbReference>
<evidence type="ECO:0000259" key="4">
    <source>
        <dbReference type="Pfam" id="PF20169"/>
    </source>
</evidence>
<dbReference type="NCBIfam" id="NF006179">
    <property type="entry name" value="PRK08312.1"/>
    <property type="match status" value="1"/>
</dbReference>
<dbReference type="AlphaFoldDB" id="A0A3L7A1Z3"/>
<evidence type="ECO:0000313" key="6">
    <source>
        <dbReference type="Proteomes" id="UP000269692"/>
    </source>
</evidence>